<evidence type="ECO:0000259" key="1">
    <source>
        <dbReference type="Pfam" id="PF13392"/>
    </source>
</evidence>
<reference evidence="3 4" key="1">
    <citation type="submission" date="2020-02" db="EMBL/GenBank/DDBJ databases">
        <title>Bacillus aquiflavi sp. nov., isolated from yellow water of strong flavor Chinese baijiu in Yibin region of China.</title>
        <authorList>
            <person name="Xie J."/>
        </authorList>
    </citation>
    <scope>NUCLEOTIDE SEQUENCE [LARGE SCALE GENOMIC DNA]</scope>
    <source>
        <strain evidence="3 4">3H-10</strain>
    </source>
</reference>
<sequence>MNAERLKHLKKHIHLLEIDIERGLILNKKQFLGNRGYYCIYLSGKLYKVHQIIAVAAGLDILDKTINHINCNKLDNRIENLEVVSLSENVSHAHKNGLHEHLIGNNHHKAKLTEKDVKQIRRLLNEGKMLKAEIARKYDVSFKLITKIQQNKIWKHV</sequence>
<dbReference type="Proteomes" id="UP000570010">
    <property type="component" value="Unassembled WGS sequence"/>
</dbReference>
<dbReference type="GO" id="GO:0004519">
    <property type="term" value="F:endonuclease activity"/>
    <property type="evidence" value="ECO:0007669"/>
    <property type="project" value="UniProtKB-KW"/>
</dbReference>
<keyword evidence="2" id="KW-0255">Endonuclease</keyword>
<name>A0A6B3W3S0_9BACI</name>
<dbReference type="RefSeq" id="WP_163242998.1">
    <property type="nucleotide sequence ID" value="NZ_CP082780.1"/>
</dbReference>
<dbReference type="Proteomes" id="UP000472971">
    <property type="component" value="Unassembled WGS sequence"/>
</dbReference>
<dbReference type="EMBL" id="JACEIO010000039">
    <property type="protein sequence ID" value="MBA4538274.1"/>
    <property type="molecule type" value="Genomic_DNA"/>
</dbReference>
<evidence type="ECO:0000313" key="4">
    <source>
        <dbReference type="Proteomes" id="UP000472971"/>
    </source>
</evidence>
<proteinExistence type="predicted"/>
<protein>
    <submittedName>
        <fullName evidence="2">HNH endonuclease</fullName>
    </submittedName>
</protein>
<dbReference type="InterPro" id="IPR044925">
    <property type="entry name" value="His-Me_finger_sf"/>
</dbReference>
<keyword evidence="2" id="KW-0378">Hydrolase</keyword>
<evidence type="ECO:0000313" key="5">
    <source>
        <dbReference type="Proteomes" id="UP000570010"/>
    </source>
</evidence>
<feature type="domain" description="HNH nuclease" evidence="1">
    <location>
        <begin position="47"/>
        <end position="89"/>
    </location>
</feature>
<dbReference type="InterPro" id="IPR003615">
    <property type="entry name" value="HNH_nuc"/>
</dbReference>
<accession>A0A6B3W3S0</accession>
<organism evidence="3 4">
    <name type="scientific">Bacillus aquiflavi</name>
    <dbReference type="NCBI Taxonomy" id="2672567"/>
    <lineage>
        <taxon>Bacteria</taxon>
        <taxon>Bacillati</taxon>
        <taxon>Bacillota</taxon>
        <taxon>Bacilli</taxon>
        <taxon>Bacillales</taxon>
        <taxon>Bacillaceae</taxon>
        <taxon>Bacillus</taxon>
    </lineage>
</organism>
<dbReference type="Pfam" id="PF13392">
    <property type="entry name" value="HNH_3"/>
    <property type="match status" value="1"/>
</dbReference>
<evidence type="ECO:0000313" key="3">
    <source>
        <dbReference type="EMBL" id="NEY82593.1"/>
    </source>
</evidence>
<dbReference type="SUPFAM" id="SSF54060">
    <property type="entry name" value="His-Me finger endonucleases"/>
    <property type="match status" value="1"/>
</dbReference>
<comment type="caution">
    <text evidence="3">The sequence shown here is derived from an EMBL/GenBank/DDBJ whole genome shotgun (WGS) entry which is preliminary data.</text>
</comment>
<reference evidence="2 5" key="2">
    <citation type="submission" date="2020-07" db="EMBL/GenBank/DDBJ databases">
        <authorList>
            <person name="Feng H."/>
        </authorList>
    </citation>
    <scope>NUCLEOTIDE SEQUENCE [LARGE SCALE GENOMIC DNA]</scope>
    <source>
        <strain evidence="5">s-12</strain>
        <strain evidence="2">S-12</strain>
    </source>
</reference>
<keyword evidence="2" id="KW-0540">Nuclease</keyword>
<dbReference type="AlphaFoldDB" id="A0A6B3W3S0"/>
<gene>
    <name evidence="3" type="ORF">G4D64_14025</name>
    <name evidence="2" type="ORF">H1Z61_14300</name>
</gene>
<dbReference type="Gene3D" id="1.10.10.60">
    <property type="entry name" value="Homeodomain-like"/>
    <property type="match status" value="1"/>
</dbReference>
<keyword evidence="4" id="KW-1185">Reference proteome</keyword>
<dbReference type="EMBL" id="JAAIWN010000039">
    <property type="protein sequence ID" value="NEY82593.1"/>
    <property type="molecule type" value="Genomic_DNA"/>
</dbReference>
<evidence type="ECO:0000313" key="2">
    <source>
        <dbReference type="EMBL" id="MBA4538274.1"/>
    </source>
</evidence>
<dbReference type="Gene3D" id="3.90.75.20">
    <property type="match status" value="1"/>
</dbReference>